<evidence type="ECO:0000313" key="1">
    <source>
        <dbReference type="EMBL" id="KAH9363317.1"/>
    </source>
</evidence>
<name>A0A9J6FJT0_HAELO</name>
<keyword evidence="2" id="KW-1185">Reference proteome</keyword>
<organism evidence="1 2">
    <name type="scientific">Haemaphysalis longicornis</name>
    <name type="common">Bush tick</name>
    <dbReference type="NCBI Taxonomy" id="44386"/>
    <lineage>
        <taxon>Eukaryota</taxon>
        <taxon>Metazoa</taxon>
        <taxon>Ecdysozoa</taxon>
        <taxon>Arthropoda</taxon>
        <taxon>Chelicerata</taxon>
        <taxon>Arachnida</taxon>
        <taxon>Acari</taxon>
        <taxon>Parasitiformes</taxon>
        <taxon>Ixodida</taxon>
        <taxon>Ixodoidea</taxon>
        <taxon>Ixodidae</taxon>
        <taxon>Haemaphysalinae</taxon>
        <taxon>Haemaphysalis</taxon>
    </lineage>
</organism>
<accession>A0A9J6FJT0</accession>
<evidence type="ECO:0000313" key="2">
    <source>
        <dbReference type="Proteomes" id="UP000821853"/>
    </source>
</evidence>
<comment type="caution">
    <text evidence="1">The sequence shown here is derived from an EMBL/GenBank/DDBJ whole genome shotgun (WGS) entry which is preliminary data.</text>
</comment>
<proteinExistence type="predicted"/>
<gene>
    <name evidence="1" type="ORF">HPB48_006423</name>
</gene>
<protein>
    <submittedName>
        <fullName evidence="1">Uncharacterized protein</fullName>
    </submittedName>
</protein>
<dbReference type="VEuPathDB" id="VectorBase:HLOH_061851"/>
<dbReference type="Proteomes" id="UP000821853">
    <property type="component" value="Chromosome 10"/>
</dbReference>
<sequence>MQAAGRSRRPEGRIKDTKAKCVHCFGLYLQMVHRIVIHKFFFMLGRNQMIDTTASLLPSPDQRLYRATMISPEKESEDGVEEDG</sequence>
<dbReference type="AlphaFoldDB" id="A0A9J6FJT0"/>
<reference evidence="1 2" key="1">
    <citation type="journal article" date="2020" name="Cell">
        <title>Large-Scale Comparative Analyses of Tick Genomes Elucidate Their Genetic Diversity and Vector Capacities.</title>
        <authorList>
            <consortium name="Tick Genome and Microbiome Consortium (TIGMIC)"/>
            <person name="Jia N."/>
            <person name="Wang J."/>
            <person name="Shi W."/>
            <person name="Du L."/>
            <person name="Sun Y."/>
            <person name="Zhan W."/>
            <person name="Jiang J.F."/>
            <person name="Wang Q."/>
            <person name="Zhang B."/>
            <person name="Ji P."/>
            <person name="Bell-Sakyi L."/>
            <person name="Cui X.M."/>
            <person name="Yuan T.T."/>
            <person name="Jiang B.G."/>
            <person name="Yang W.F."/>
            <person name="Lam T.T."/>
            <person name="Chang Q.C."/>
            <person name="Ding S.J."/>
            <person name="Wang X.J."/>
            <person name="Zhu J.G."/>
            <person name="Ruan X.D."/>
            <person name="Zhao L."/>
            <person name="Wei J.T."/>
            <person name="Ye R.Z."/>
            <person name="Que T.C."/>
            <person name="Du C.H."/>
            <person name="Zhou Y.H."/>
            <person name="Cheng J.X."/>
            <person name="Dai P.F."/>
            <person name="Guo W.B."/>
            <person name="Han X.H."/>
            <person name="Huang E.J."/>
            <person name="Li L.F."/>
            <person name="Wei W."/>
            <person name="Gao Y.C."/>
            <person name="Liu J.Z."/>
            <person name="Shao H.Z."/>
            <person name="Wang X."/>
            <person name="Wang C.C."/>
            <person name="Yang T.C."/>
            <person name="Huo Q.B."/>
            <person name="Li W."/>
            <person name="Chen H.Y."/>
            <person name="Chen S.E."/>
            <person name="Zhou L.G."/>
            <person name="Ni X.B."/>
            <person name="Tian J.H."/>
            <person name="Sheng Y."/>
            <person name="Liu T."/>
            <person name="Pan Y.S."/>
            <person name="Xia L.Y."/>
            <person name="Li J."/>
            <person name="Zhao F."/>
            <person name="Cao W.C."/>
        </authorList>
    </citation>
    <scope>NUCLEOTIDE SEQUENCE [LARGE SCALE GENOMIC DNA]</scope>
    <source>
        <strain evidence="1">HaeL-2018</strain>
    </source>
</reference>
<dbReference type="EMBL" id="JABSTR010000002">
    <property type="protein sequence ID" value="KAH9363317.1"/>
    <property type="molecule type" value="Genomic_DNA"/>
</dbReference>